<sequence>MKMNDLKKTIQDFFQDGTVTIIGSGLSIAEGLPSMGDLANELDNKMTTFLKTADEKKIWNEISERFDEGVGLEETLHEVKPTKNLEQKIRELTANYVRSKEDQALKRVILENDSFRLSAYLMRFNIRNNGLTIITTNYDRLIEYSCELVGLRVDNLFVGKYFSRYLPNQSKYSFCVGVKKRKKKQAVEFAPKVTILKPHGCLSWYIVNNEPIAAPMIREDDCLIITPGANKYREGYNEPFDSQRAKANDSIDSAERFIIIGYGFSDDHLETHLRKQILSGKPTLIFTHTLSEKANEIVKNFSNVTAFTHDNLGTKIINIEAETILKKVNLWDIGEMVKEVFNE</sequence>
<evidence type="ECO:0000313" key="2">
    <source>
        <dbReference type="Proteomes" id="UP001597427"/>
    </source>
</evidence>
<dbReference type="Pfam" id="PF13289">
    <property type="entry name" value="SIR2_2"/>
    <property type="match status" value="1"/>
</dbReference>
<evidence type="ECO:0000313" key="1">
    <source>
        <dbReference type="EMBL" id="MFD2729714.1"/>
    </source>
</evidence>
<dbReference type="Proteomes" id="UP001597427">
    <property type="component" value="Unassembled WGS sequence"/>
</dbReference>
<protein>
    <submittedName>
        <fullName evidence="1">SIR2 family protein</fullName>
    </submittedName>
</protein>
<dbReference type="InterPro" id="IPR029035">
    <property type="entry name" value="DHS-like_NAD/FAD-binding_dom"/>
</dbReference>
<comment type="caution">
    <text evidence="1">The sequence shown here is derived from an EMBL/GenBank/DDBJ whole genome shotgun (WGS) entry which is preliminary data.</text>
</comment>
<dbReference type="EMBL" id="JBHUMO010000058">
    <property type="protein sequence ID" value="MFD2729714.1"/>
    <property type="molecule type" value="Genomic_DNA"/>
</dbReference>
<name>A0ABW5TLD3_9ENTE</name>
<dbReference type="RefSeq" id="WP_379982330.1">
    <property type="nucleotide sequence ID" value="NZ_JBHUMO010000058.1"/>
</dbReference>
<dbReference type="SUPFAM" id="SSF52467">
    <property type="entry name" value="DHS-like NAD/FAD-binding domain"/>
    <property type="match status" value="1"/>
</dbReference>
<organism evidence="1 2">
    <name type="scientific">Enterococcus camelliae</name>
    <dbReference type="NCBI Taxonomy" id="453959"/>
    <lineage>
        <taxon>Bacteria</taxon>
        <taxon>Bacillati</taxon>
        <taxon>Bacillota</taxon>
        <taxon>Bacilli</taxon>
        <taxon>Lactobacillales</taxon>
        <taxon>Enterococcaceae</taxon>
        <taxon>Enterococcus</taxon>
    </lineage>
</organism>
<proteinExistence type="predicted"/>
<reference evidence="2" key="1">
    <citation type="journal article" date="2019" name="Int. J. Syst. Evol. Microbiol.">
        <title>The Global Catalogue of Microorganisms (GCM) 10K type strain sequencing project: providing services to taxonomists for standard genome sequencing and annotation.</title>
        <authorList>
            <consortium name="The Broad Institute Genomics Platform"/>
            <consortium name="The Broad Institute Genome Sequencing Center for Infectious Disease"/>
            <person name="Wu L."/>
            <person name="Ma J."/>
        </authorList>
    </citation>
    <scope>NUCLEOTIDE SEQUENCE [LARGE SCALE GENOMIC DNA]</scope>
    <source>
        <strain evidence="2">TISTR 932</strain>
    </source>
</reference>
<accession>A0ABW5TLD3</accession>
<keyword evidence="2" id="KW-1185">Reference proteome</keyword>
<gene>
    <name evidence="1" type="ORF">ACFSR0_09825</name>
</gene>